<name>A0ACC4DYA6_PURLI</name>
<gene>
    <name evidence="1" type="ORF">ACCO45_005365</name>
</gene>
<organism evidence="1 2">
    <name type="scientific">Purpureocillium lilacinum</name>
    <name type="common">Paecilomyces lilacinus</name>
    <dbReference type="NCBI Taxonomy" id="33203"/>
    <lineage>
        <taxon>Eukaryota</taxon>
        <taxon>Fungi</taxon>
        <taxon>Dikarya</taxon>
        <taxon>Ascomycota</taxon>
        <taxon>Pezizomycotina</taxon>
        <taxon>Sordariomycetes</taxon>
        <taxon>Hypocreomycetidae</taxon>
        <taxon>Hypocreales</taxon>
        <taxon>Ophiocordycipitaceae</taxon>
        <taxon>Purpureocillium</taxon>
    </lineage>
</organism>
<evidence type="ECO:0000313" key="2">
    <source>
        <dbReference type="Proteomes" id="UP001638806"/>
    </source>
</evidence>
<proteinExistence type="predicted"/>
<dbReference type="EMBL" id="JBGNUJ010000004">
    <property type="protein sequence ID" value="KAL3960248.1"/>
    <property type="molecule type" value="Genomic_DNA"/>
</dbReference>
<sequence length="520" mass="56854">MPWQPLPRIAFAVATYPFAAESPADLPLEIGDELYIIEETPDGAWLRGYLGQTLEARVFSGIFPRSCVEVREMLGGADDRDDTVDDEYEDERGEEPISDTTGSAENRPASDSAKSELHQRAFAHEADSPREDDEPPQQRQEEARDPNAPRPAAPVPMLKIGDETPTSAAEPLIDEIASCLREWHSKYLHELLLSRKYAELDQLSQLIARLNLHRQQFLYNVLTTHEYERLREQTVWDLVKLNKLCGGEVIVRDPAARGRVLTGDDSVVDVTRLQSQMSLLDEPPQPAVELSSLHHILLDVKGFAGSSNEETTLVLYLASKPRHGSMSILSECFSVDIPAGGAIEGLTLGSSTRTLFTDLSAQDIGDAPAAESELYLVVKVLALQRVFSPQPISRTGTGGEFSRPGESSKAAPATAKSSRRSLMWGSKSGRPTFSRGNGVSRTDSVSERQGSSYRATTAESRDGYAPPSTAGSRAVAFTEPAYTAQRTVGVGVLKLNDLLKHDDEIEQLIGISGAERPAWT</sequence>
<dbReference type="Proteomes" id="UP001638806">
    <property type="component" value="Unassembled WGS sequence"/>
</dbReference>
<comment type="caution">
    <text evidence="1">The sequence shown here is derived from an EMBL/GenBank/DDBJ whole genome shotgun (WGS) entry which is preliminary data.</text>
</comment>
<reference evidence="1" key="1">
    <citation type="submission" date="2024-12" db="EMBL/GenBank/DDBJ databases">
        <title>Comparative genomics and development of molecular markers within Purpureocillium lilacinum and among Purpureocillium species.</title>
        <authorList>
            <person name="Yeh Z.-Y."/>
            <person name="Ni N.-T."/>
            <person name="Lo P.-H."/>
            <person name="Mushyakhwo K."/>
            <person name="Lin C.-F."/>
            <person name="Nai Y.-S."/>
        </authorList>
    </citation>
    <scope>NUCLEOTIDE SEQUENCE</scope>
    <source>
        <strain evidence="1">NCHU-NPUST-175</strain>
    </source>
</reference>
<evidence type="ECO:0000313" key="1">
    <source>
        <dbReference type="EMBL" id="KAL3960248.1"/>
    </source>
</evidence>
<protein>
    <submittedName>
        <fullName evidence="1">Uncharacterized protein</fullName>
    </submittedName>
</protein>
<accession>A0ACC4DYA6</accession>
<keyword evidence="2" id="KW-1185">Reference proteome</keyword>